<dbReference type="GeneID" id="54573212"/>
<proteinExistence type="predicted"/>
<keyword evidence="3" id="KW-1185">Reference proteome</keyword>
<keyword evidence="1" id="KW-0732">Signal</keyword>
<feature type="chain" id="PRO_5025481866" evidence="1">
    <location>
        <begin position="20"/>
        <end position="143"/>
    </location>
</feature>
<accession>A0A6A6J024</accession>
<dbReference type="Proteomes" id="UP000800094">
    <property type="component" value="Unassembled WGS sequence"/>
</dbReference>
<evidence type="ECO:0000256" key="1">
    <source>
        <dbReference type="SAM" id="SignalP"/>
    </source>
</evidence>
<reference evidence="2" key="1">
    <citation type="journal article" date="2020" name="Stud. Mycol.">
        <title>101 Dothideomycetes genomes: a test case for predicting lifestyles and emergence of pathogens.</title>
        <authorList>
            <person name="Haridas S."/>
            <person name="Albert R."/>
            <person name="Binder M."/>
            <person name="Bloem J."/>
            <person name="Labutti K."/>
            <person name="Salamov A."/>
            <person name="Andreopoulos B."/>
            <person name="Baker S."/>
            <person name="Barry K."/>
            <person name="Bills G."/>
            <person name="Bluhm B."/>
            <person name="Cannon C."/>
            <person name="Castanera R."/>
            <person name="Culley D."/>
            <person name="Daum C."/>
            <person name="Ezra D."/>
            <person name="Gonzalez J."/>
            <person name="Henrissat B."/>
            <person name="Kuo A."/>
            <person name="Liang C."/>
            <person name="Lipzen A."/>
            <person name="Lutzoni F."/>
            <person name="Magnuson J."/>
            <person name="Mondo S."/>
            <person name="Nolan M."/>
            <person name="Ohm R."/>
            <person name="Pangilinan J."/>
            <person name="Park H.-J."/>
            <person name="Ramirez L."/>
            <person name="Alfaro M."/>
            <person name="Sun H."/>
            <person name="Tritt A."/>
            <person name="Yoshinaga Y."/>
            <person name="Zwiers L.-H."/>
            <person name="Turgeon B."/>
            <person name="Goodwin S."/>
            <person name="Spatafora J."/>
            <person name="Crous P."/>
            <person name="Grigoriev I."/>
        </authorList>
    </citation>
    <scope>NUCLEOTIDE SEQUENCE</scope>
    <source>
        <strain evidence="2">CBS 122368</strain>
    </source>
</reference>
<evidence type="ECO:0000313" key="2">
    <source>
        <dbReference type="EMBL" id="KAF2254753.1"/>
    </source>
</evidence>
<dbReference type="AlphaFoldDB" id="A0A6A6J024"/>
<dbReference type="EMBL" id="ML987190">
    <property type="protein sequence ID" value="KAF2254753.1"/>
    <property type="molecule type" value="Genomic_DNA"/>
</dbReference>
<sequence length="143" mass="14642">MKLLTTITLTTLLSLNALAAPTPAKSTVTLRLITSLSQHYAYADAQQNPSLPSGSLLHVVVGQALSLDNAPLQLQAIEIMGVSEGDDLSSPPRRVQKADPGVVCTALTGFSSRGVRFSVEDGAVGLSDVGGVVAVTGLECGLA</sequence>
<feature type="signal peptide" evidence="1">
    <location>
        <begin position="1"/>
        <end position="19"/>
    </location>
</feature>
<name>A0A6A6J024_9PLEO</name>
<dbReference type="OrthoDB" id="10475301at2759"/>
<protein>
    <submittedName>
        <fullName evidence="2">Uncharacterized protein</fullName>
    </submittedName>
</protein>
<evidence type="ECO:0000313" key="3">
    <source>
        <dbReference type="Proteomes" id="UP000800094"/>
    </source>
</evidence>
<gene>
    <name evidence="2" type="ORF">BU26DRAFT_144628</name>
</gene>
<dbReference type="RefSeq" id="XP_033689757.1">
    <property type="nucleotide sequence ID" value="XM_033819882.1"/>
</dbReference>
<organism evidence="2 3">
    <name type="scientific">Trematosphaeria pertusa</name>
    <dbReference type="NCBI Taxonomy" id="390896"/>
    <lineage>
        <taxon>Eukaryota</taxon>
        <taxon>Fungi</taxon>
        <taxon>Dikarya</taxon>
        <taxon>Ascomycota</taxon>
        <taxon>Pezizomycotina</taxon>
        <taxon>Dothideomycetes</taxon>
        <taxon>Pleosporomycetidae</taxon>
        <taxon>Pleosporales</taxon>
        <taxon>Massarineae</taxon>
        <taxon>Trematosphaeriaceae</taxon>
        <taxon>Trematosphaeria</taxon>
    </lineage>
</organism>